<dbReference type="InterPro" id="IPR050316">
    <property type="entry name" value="Tyrosinase/Hemocyanin"/>
</dbReference>
<gene>
    <name evidence="6" type="ORF">WJX72_000471</name>
</gene>
<dbReference type="GO" id="GO:0016491">
    <property type="term" value="F:oxidoreductase activity"/>
    <property type="evidence" value="ECO:0007669"/>
    <property type="project" value="InterPro"/>
</dbReference>
<dbReference type="AlphaFoldDB" id="A0AAW1R416"/>
<dbReference type="InterPro" id="IPR008922">
    <property type="entry name" value="Di-copper_centre_dom_sf"/>
</dbReference>
<evidence type="ECO:0000259" key="5">
    <source>
        <dbReference type="PROSITE" id="PS00498"/>
    </source>
</evidence>
<proteinExistence type="predicted"/>
<dbReference type="PRINTS" id="PR00092">
    <property type="entry name" value="TYROSINASE"/>
</dbReference>
<dbReference type="Pfam" id="PF00264">
    <property type="entry name" value="Tyrosinase"/>
    <property type="match status" value="1"/>
</dbReference>
<dbReference type="Proteomes" id="UP001489004">
    <property type="component" value="Unassembled WGS sequence"/>
</dbReference>
<evidence type="ECO:0000256" key="2">
    <source>
        <dbReference type="ARBA" id="ARBA00023008"/>
    </source>
</evidence>
<evidence type="ECO:0000313" key="6">
    <source>
        <dbReference type="EMBL" id="KAK9828511.1"/>
    </source>
</evidence>
<keyword evidence="1" id="KW-0479">Metal-binding</keyword>
<protein>
    <recommendedName>
        <fullName evidence="4 5">Tyrosinase copper-binding domain-containing protein</fullName>
    </recommendedName>
</protein>
<dbReference type="PROSITE" id="PS00498">
    <property type="entry name" value="TYROSINASE_2"/>
    <property type="match status" value="1"/>
</dbReference>
<feature type="region of interest" description="Disordered" evidence="3">
    <location>
        <begin position="1"/>
        <end position="21"/>
    </location>
</feature>
<keyword evidence="2" id="KW-0186">Copper</keyword>
<dbReference type="GO" id="GO:0046872">
    <property type="term" value="F:metal ion binding"/>
    <property type="evidence" value="ECO:0007669"/>
    <property type="project" value="UniProtKB-KW"/>
</dbReference>
<evidence type="ECO:0000256" key="3">
    <source>
        <dbReference type="SAM" id="MobiDB-lite"/>
    </source>
</evidence>
<dbReference type="InterPro" id="IPR002227">
    <property type="entry name" value="Tyrosinase_Cu-bd"/>
</dbReference>
<evidence type="ECO:0000259" key="4">
    <source>
        <dbReference type="PROSITE" id="PS00497"/>
    </source>
</evidence>
<dbReference type="PROSITE" id="PS00497">
    <property type="entry name" value="TYROSINASE_1"/>
    <property type="match status" value="1"/>
</dbReference>
<sequence>MSGGGPVPVRPQAQSPVVLEPPTELDGSVAVRTRLDITKIATEPALRKQRDLLLLAWEKLQYGNPDAGNPKTFFQIGGIHGWPYVPYDGDGSPNGPAMGYCWHGSQLFPTWHRPYVALFEQELRRCATSIAAEYTGPDADDYVKAAEDLRLPYWNWLENNSEVPTIITDPQVTVNAPTGQRTINPNPLSTFVFPTPPLGVTQLPNSRFGAPPATPGSRTARQPLNGGIPTMNRELAADFRTQTNNWRLMLLYRFRPNEFSFFADHSPPNPAPIRNPVFDTSLEGLHDLVHVNVGGAKGQMRYPQVAGMDPIFWFHHCQVDRLLSQWQASHPLCFVQNLDETPDGGTFLTGGAAVPTSPSYPLHPFRRDANGHFWTSEQARDTRNLGYTYDFFSTQEALRVETATAAFEKIAFAPIVDPKEVAPAAPVAPQQQIDEAHEEVHQAAVQFREKAAADVKFDDENDVRWTLVLPAVKRFQFNGSFTILAFFFNADGTLPIPSADELAATPGLKETRGENPNYAGALAVFTITADQAQHCENCRALPDIISGCIDVTAALERIGLITAATPADAQLANWQDGLRLVAVDAEGQAHALVETGQPELHGIVAGGPNGLEHYDANDPPVSARATE</sequence>
<evidence type="ECO:0000313" key="7">
    <source>
        <dbReference type="Proteomes" id="UP001489004"/>
    </source>
</evidence>
<dbReference type="PANTHER" id="PTHR11474">
    <property type="entry name" value="TYROSINASE FAMILY MEMBER"/>
    <property type="match status" value="1"/>
</dbReference>
<dbReference type="Gene3D" id="1.10.1280.10">
    <property type="entry name" value="Di-copper center containing domain from catechol oxidase"/>
    <property type="match status" value="1"/>
</dbReference>
<feature type="domain" description="Tyrosinase copper-binding" evidence="5">
    <location>
        <begin position="309"/>
        <end position="320"/>
    </location>
</feature>
<comment type="caution">
    <text evidence="6">The sequence shown here is derived from an EMBL/GenBank/DDBJ whole genome shotgun (WGS) entry which is preliminary data.</text>
</comment>
<accession>A0AAW1R416</accession>
<dbReference type="EMBL" id="JALJOR010000001">
    <property type="protein sequence ID" value="KAK9828511.1"/>
    <property type="molecule type" value="Genomic_DNA"/>
</dbReference>
<dbReference type="PANTHER" id="PTHR11474:SF76">
    <property type="entry name" value="SHKT DOMAIN-CONTAINING PROTEIN"/>
    <property type="match status" value="1"/>
</dbReference>
<evidence type="ECO:0000256" key="1">
    <source>
        <dbReference type="ARBA" id="ARBA00022723"/>
    </source>
</evidence>
<organism evidence="6 7">
    <name type="scientific">[Myrmecia] bisecta</name>
    <dbReference type="NCBI Taxonomy" id="41462"/>
    <lineage>
        <taxon>Eukaryota</taxon>
        <taxon>Viridiplantae</taxon>
        <taxon>Chlorophyta</taxon>
        <taxon>core chlorophytes</taxon>
        <taxon>Trebouxiophyceae</taxon>
        <taxon>Trebouxiales</taxon>
        <taxon>Trebouxiaceae</taxon>
        <taxon>Myrmecia</taxon>
    </lineage>
</organism>
<feature type="region of interest" description="Disordered" evidence="3">
    <location>
        <begin position="209"/>
        <end position="228"/>
    </location>
</feature>
<name>A0AAW1R416_9CHLO</name>
<dbReference type="SUPFAM" id="SSF48056">
    <property type="entry name" value="Di-copper centre-containing domain"/>
    <property type="match status" value="1"/>
</dbReference>
<feature type="domain" description="Tyrosinase copper-binding" evidence="4">
    <location>
        <begin position="103"/>
        <end position="120"/>
    </location>
</feature>
<keyword evidence="7" id="KW-1185">Reference proteome</keyword>
<reference evidence="6 7" key="1">
    <citation type="journal article" date="2024" name="Nat. Commun.">
        <title>Phylogenomics reveals the evolutionary origins of lichenization in chlorophyte algae.</title>
        <authorList>
            <person name="Puginier C."/>
            <person name="Libourel C."/>
            <person name="Otte J."/>
            <person name="Skaloud P."/>
            <person name="Haon M."/>
            <person name="Grisel S."/>
            <person name="Petersen M."/>
            <person name="Berrin J.G."/>
            <person name="Delaux P.M."/>
            <person name="Dal Grande F."/>
            <person name="Keller J."/>
        </authorList>
    </citation>
    <scope>NUCLEOTIDE SEQUENCE [LARGE SCALE GENOMIC DNA]</scope>
    <source>
        <strain evidence="6 7">SAG 2043</strain>
    </source>
</reference>